<sequence>MVTNRFAEYVDYFRKLSQEHFQLKDFTHGTAADIMGKTRSDLSYPCLWLETPK</sequence>
<organism evidence="1 2">
    <name type="scientific">Adhaeribacter pallidiroseus</name>
    <dbReference type="NCBI Taxonomy" id="2072847"/>
    <lineage>
        <taxon>Bacteria</taxon>
        <taxon>Pseudomonadati</taxon>
        <taxon>Bacteroidota</taxon>
        <taxon>Cytophagia</taxon>
        <taxon>Cytophagales</taxon>
        <taxon>Hymenobacteraceae</taxon>
        <taxon>Adhaeribacter</taxon>
    </lineage>
</organism>
<gene>
    <name evidence="1" type="ORF">AHMF7616_01897</name>
</gene>
<protein>
    <submittedName>
        <fullName evidence="1">Uncharacterized protein</fullName>
    </submittedName>
</protein>
<keyword evidence="2" id="KW-1185">Reference proteome</keyword>
<dbReference type="RefSeq" id="WP_158546125.1">
    <property type="nucleotide sequence ID" value="NZ_QASA01000001.1"/>
</dbReference>
<reference evidence="1 2" key="1">
    <citation type="submission" date="2018-04" db="EMBL/GenBank/DDBJ databases">
        <title>Adhaeribacter sp. HMF7616 genome sequencing and assembly.</title>
        <authorList>
            <person name="Kang H."/>
            <person name="Kang J."/>
            <person name="Cha I."/>
            <person name="Kim H."/>
            <person name="Joh K."/>
        </authorList>
    </citation>
    <scope>NUCLEOTIDE SEQUENCE [LARGE SCALE GENOMIC DNA]</scope>
    <source>
        <strain evidence="1 2">HMF7616</strain>
    </source>
</reference>
<accession>A0A369QI82</accession>
<dbReference type="EMBL" id="QASA01000001">
    <property type="protein sequence ID" value="RDC63295.1"/>
    <property type="molecule type" value="Genomic_DNA"/>
</dbReference>
<evidence type="ECO:0000313" key="2">
    <source>
        <dbReference type="Proteomes" id="UP000253919"/>
    </source>
</evidence>
<dbReference type="AlphaFoldDB" id="A0A369QI82"/>
<dbReference type="Proteomes" id="UP000253919">
    <property type="component" value="Unassembled WGS sequence"/>
</dbReference>
<proteinExistence type="predicted"/>
<dbReference type="OrthoDB" id="949761at2"/>
<evidence type="ECO:0000313" key="1">
    <source>
        <dbReference type="EMBL" id="RDC63295.1"/>
    </source>
</evidence>
<name>A0A369QI82_9BACT</name>
<comment type="caution">
    <text evidence="1">The sequence shown here is derived from an EMBL/GenBank/DDBJ whole genome shotgun (WGS) entry which is preliminary data.</text>
</comment>